<keyword evidence="2" id="KW-1185">Reference proteome</keyword>
<proteinExistence type="predicted"/>
<evidence type="ECO:0000313" key="2">
    <source>
        <dbReference type="Proteomes" id="UP000828048"/>
    </source>
</evidence>
<reference evidence="1 2" key="1">
    <citation type="journal article" date="2021" name="Hortic Res">
        <title>High-quality reference genome and annotation aids understanding of berry development for evergreen blueberry (Vaccinium darrowii).</title>
        <authorList>
            <person name="Yu J."/>
            <person name="Hulse-Kemp A.M."/>
            <person name="Babiker E."/>
            <person name="Staton M."/>
        </authorList>
    </citation>
    <scope>NUCLEOTIDE SEQUENCE [LARGE SCALE GENOMIC DNA]</scope>
    <source>
        <strain evidence="2">cv. NJ 8807/NJ 8810</strain>
        <tissue evidence="1">Young leaf</tissue>
    </source>
</reference>
<comment type="caution">
    <text evidence="1">The sequence shown here is derived from an EMBL/GenBank/DDBJ whole genome shotgun (WGS) entry which is preliminary data.</text>
</comment>
<sequence length="268" mass="29701">MKMPKSFAAFVLFIVWHLIPSGTSSRAQACTFYITNKCPCPIWPAIAPNKGQPVIGNGGFYLPQGETKIIEAPGTWSGRVWARTGCEFYSDSDSNSDSNWKPACETGDCQGQLECNGKIGLPPVTLVEFSLQVDEGKSSFYDVSLVDGYNLPVSVSTKSPWKKCNIGGCQKNLNSVCPDELKICNEKGEVVACKSACLAFNSDKFCCRNEYRSPEKCRPSVYSRIFKEACPYYISYPFDYPAPIVNCPSDEYVITFCPYKWGSENADM</sequence>
<accession>A0ACB7Y133</accession>
<gene>
    <name evidence="1" type="ORF">Vadar_020048</name>
</gene>
<organism evidence="1 2">
    <name type="scientific">Vaccinium darrowii</name>
    <dbReference type="NCBI Taxonomy" id="229202"/>
    <lineage>
        <taxon>Eukaryota</taxon>
        <taxon>Viridiplantae</taxon>
        <taxon>Streptophyta</taxon>
        <taxon>Embryophyta</taxon>
        <taxon>Tracheophyta</taxon>
        <taxon>Spermatophyta</taxon>
        <taxon>Magnoliopsida</taxon>
        <taxon>eudicotyledons</taxon>
        <taxon>Gunneridae</taxon>
        <taxon>Pentapetalae</taxon>
        <taxon>asterids</taxon>
        <taxon>Ericales</taxon>
        <taxon>Ericaceae</taxon>
        <taxon>Vaccinioideae</taxon>
        <taxon>Vaccinieae</taxon>
        <taxon>Vaccinium</taxon>
    </lineage>
</organism>
<dbReference type="Proteomes" id="UP000828048">
    <property type="component" value="Chromosome 5"/>
</dbReference>
<dbReference type="EMBL" id="CM037155">
    <property type="protein sequence ID" value="KAH7846948.1"/>
    <property type="molecule type" value="Genomic_DNA"/>
</dbReference>
<protein>
    <submittedName>
        <fullName evidence="1">Uncharacterized protein</fullName>
    </submittedName>
</protein>
<name>A0ACB7Y133_9ERIC</name>
<evidence type="ECO:0000313" key="1">
    <source>
        <dbReference type="EMBL" id="KAH7846948.1"/>
    </source>
</evidence>